<evidence type="ECO:0000256" key="4">
    <source>
        <dbReference type="ARBA" id="ARBA00022490"/>
    </source>
</evidence>
<dbReference type="InterPro" id="IPR035926">
    <property type="entry name" value="NusB-like_sf"/>
</dbReference>
<feature type="binding site" evidence="13">
    <location>
        <begin position="261"/>
        <end position="267"/>
    </location>
    <ligand>
        <name>S-adenosyl-L-methionine</name>
        <dbReference type="ChEBI" id="CHEBI:59789"/>
    </ligand>
</feature>
<evidence type="ECO:0000256" key="12">
    <source>
        <dbReference type="ARBA" id="ARBA00047283"/>
    </source>
</evidence>
<dbReference type="InterPro" id="IPR054728">
    <property type="entry name" value="RsmB-like_ferredoxin"/>
</dbReference>
<feature type="active site" description="Nucleophile" evidence="13">
    <location>
        <position position="383"/>
    </location>
</feature>
<dbReference type="InterPro" id="IPR006027">
    <property type="entry name" value="NusB_RsmB_TIM44"/>
</dbReference>
<feature type="binding site" evidence="13">
    <location>
        <position position="312"/>
    </location>
    <ligand>
        <name>S-adenosyl-L-methionine</name>
        <dbReference type="ChEBI" id="CHEBI:59789"/>
    </ligand>
</feature>
<comment type="subcellular location">
    <subcellularLocation>
        <location evidence="2">Cytoplasm</location>
    </subcellularLocation>
</comment>
<dbReference type="GO" id="GO:0003723">
    <property type="term" value="F:RNA binding"/>
    <property type="evidence" value="ECO:0007669"/>
    <property type="project" value="UniProtKB-UniRule"/>
</dbReference>
<name>A0A1H3PMD9_9FIRM</name>
<dbReference type="InterPro" id="IPR011023">
    <property type="entry name" value="Nop2p"/>
</dbReference>
<protein>
    <recommendedName>
        <fullName evidence="3">16S rRNA (cytosine(967)-C(5))-methyltransferase</fullName>
        <ecNumber evidence="3">2.1.1.176</ecNumber>
    </recommendedName>
    <alternativeName>
        <fullName evidence="10">16S rRNA m5C967 methyltransferase</fullName>
    </alternativeName>
    <alternativeName>
        <fullName evidence="11">rRNA (cytosine-C(5)-)-methyltransferase RsmB</fullName>
    </alternativeName>
</protein>
<dbReference type="GO" id="GO:0006355">
    <property type="term" value="P:regulation of DNA-templated transcription"/>
    <property type="evidence" value="ECO:0007669"/>
    <property type="project" value="InterPro"/>
</dbReference>
<dbReference type="InterPro" id="IPR004573">
    <property type="entry name" value="rRNA_ssu_MeTfrase_B"/>
</dbReference>
<evidence type="ECO:0000256" key="10">
    <source>
        <dbReference type="ARBA" id="ARBA00030399"/>
    </source>
</evidence>
<sequence>MKRSPREIVLNILNEINEKEAYSNISISRNISNDINYLDEAFIRETVYGTIENKLYIDWIINKYSKVKNNKIAPIIKDILRLGIYQIVFMDRIPDSAAVNESVKLAKKYGHKGSIGFVNAILRNISKNKNNIILPEKDIEPIEYISVKYSHPQWMVKKWLEDYGMDFTESLCIANNERPMLNIRVNTLKISNKELMDKLINKGFNVSEGKYAKDCIIIDNPIRITETEEFKSGLFQIQDESSMLVAQILSPKPGDLVLDVCSAPGGKTTHMAQIMENKGLIISRDVHEHKLGLIKENVERLDIRIAQIEKFDALQIDESLIGKVDCCLVDAPCSGLGLIRRKPDIKWHKYEVDLSQISKLQYDILTNSSKYLKKGGTLVYSTCTIQREENIYLIEKFLENNKGFKLSNFENLVNDEVLKKEAQKGYIELYPNVHKTDGFFISRMIKI</sequence>
<dbReference type="PROSITE" id="PS51686">
    <property type="entry name" value="SAM_MT_RSMB_NOP"/>
    <property type="match status" value="1"/>
</dbReference>
<accession>A0A1H3PMD9</accession>
<evidence type="ECO:0000256" key="2">
    <source>
        <dbReference type="ARBA" id="ARBA00004496"/>
    </source>
</evidence>
<evidence type="ECO:0000256" key="6">
    <source>
        <dbReference type="ARBA" id="ARBA00022603"/>
    </source>
</evidence>
<evidence type="ECO:0000256" key="11">
    <source>
        <dbReference type="ARBA" id="ARBA00031088"/>
    </source>
</evidence>
<dbReference type="EC" id="2.1.1.176" evidence="3"/>
<dbReference type="Pfam" id="PF01029">
    <property type="entry name" value="NusB"/>
    <property type="match status" value="1"/>
</dbReference>
<dbReference type="SUPFAM" id="SSF48013">
    <property type="entry name" value="NusB-like"/>
    <property type="match status" value="1"/>
</dbReference>
<dbReference type="FunFam" id="3.40.50.150:FF:000022">
    <property type="entry name" value="Ribosomal RNA small subunit methyltransferase B"/>
    <property type="match status" value="1"/>
</dbReference>
<keyword evidence="5" id="KW-0698">rRNA processing</keyword>
<dbReference type="GO" id="GO:0008649">
    <property type="term" value="F:rRNA methyltransferase activity"/>
    <property type="evidence" value="ECO:0007669"/>
    <property type="project" value="InterPro"/>
</dbReference>
<dbReference type="Gene3D" id="3.40.50.150">
    <property type="entry name" value="Vaccinia Virus protein VP39"/>
    <property type="match status" value="1"/>
</dbReference>
<evidence type="ECO:0000256" key="7">
    <source>
        <dbReference type="ARBA" id="ARBA00022679"/>
    </source>
</evidence>
<dbReference type="Pfam" id="PF22458">
    <property type="entry name" value="RsmF-B_ferredox"/>
    <property type="match status" value="1"/>
</dbReference>
<dbReference type="GO" id="GO:0005737">
    <property type="term" value="C:cytoplasm"/>
    <property type="evidence" value="ECO:0007669"/>
    <property type="project" value="UniProtKB-SubCell"/>
</dbReference>
<dbReference type="InterPro" id="IPR029063">
    <property type="entry name" value="SAM-dependent_MTases_sf"/>
</dbReference>
<dbReference type="InterPro" id="IPR001678">
    <property type="entry name" value="MeTrfase_RsmB-F_NOP2_dom"/>
</dbReference>
<dbReference type="NCBIfam" id="TIGR00563">
    <property type="entry name" value="rsmB"/>
    <property type="match status" value="1"/>
</dbReference>
<dbReference type="NCBIfam" id="NF011494">
    <property type="entry name" value="PRK14902.1"/>
    <property type="match status" value="1"/>
</dbReference>
<evidence type="ECO:0000313" key="15">
    <source>
        <dbReference type="EMBL" id="SDZ01649.1"/>
    </source>
</evidence>
<dbReference type="AlphaFoldDB" id="A0A1H3PMD9"/>
<comment type="function">
    <text evidence="1">Specifically methylates the cytosine at position 967 (m5C967) of 16S rRNA.</text>
</comment>
<evidence type="ECO:0000256" key="1">
    <source>
        <dbReference type="ARBA" id="ARBA00002724"/>
    </source>
</evidence>
<dbReference type="InterPro" id="IPR049560">
    <property type="entry name" value="MeTrfase_RsmB-F_NOP2_cat"/>
</dbReference>
<reference evidence="15 16" key="1">
    <citation type="submission" date="2016-10" db="EMBL/GenBank/DDBJ databases">
        <authorList>
            <person name="de Groot N.N."/>
        </authorList>
    </citation>
    <scope>NUCLEOTIDE SEQUENCE [LARGE SCALE GENOMIC DNA]</scope>
    <source>
        <strain evidence="15 16">DSM 21650</strain>
    </source>
</reference>
<dbReference type="Gene3D" id="1.10.940.10">
    <property type="entry name" value="NusB-like"/>
    <property type="match status" value="1"/>
</dbReference>
<feature type="binding site" evidence="13">
    <location>
        <position position="285"/>
    </location>
    <ligand>
        <name>S-adenosyl-L-methionine</name>
        <dbReference type="ChEBI" id="CHEBI:59789"/>
    </ligand>
</feature>
<comment type="catalytic activity">
    <reaction evidence="12">
        <text>cytidine(967) in 16S rRNA + S-adenosyl-L-methionine = 5-methylcytidine(967) in 16S rRNA + S-adenosyl-L-homocysteine + H(+)</text>
        <dbReference type="Rhea" id="RHEA:42748"/>
        <dbReference type="Rhea" id="RHEA-COMP:10219"/>
        <dbReference type="Rhea" id="RHEA-COMP:10220"/>
        <dbReference type="ChEBI" id="CHEBI:15378"/>
        <dbReference type="ChEBI" id="CHEBI:57856"/>
        <dbReference type="ChEBI" id="CHEBI:59789"/>
        <dbReference type="ChEBI" id="CHEBI:74483"/>
        <dbReference type="ChEBI" id="CHEBI:82748"/>
        <dbReference type="EC" id="2.1.1.176"/>
    </reaction>
</comment>
<feature type="domain" description="SAM-dependent MTase RsmB/NOP-type" evidence="14">
    <location>
        <begin position="171"/>
        <end position="447"/>
    </location>
</feature>
<dbReference type="FunFam" id="3.30.70.1170:FF:000003">
    <property type="entry name" value="16S rRNA (Cytosine(967)-C(5))-methyltransferase RsmB"/>
    <property type="match status" value="1"/>
</dbReference>
<dbReference type="OrthoDB" id="9810297at2"/>
<dbReference type="PRINTS" id="PR02008">
    <property type="entry name" value="RCMTFAMILY"/>
</dbReference>
<dbReference type="CDD" id="cd02440">
    <property type="entry name" value="AdoMet_MTases"/>
    <property type="match status" value="1"/>
</dbReference>
<dbReference type="SUPFAM" id="SSF53335">
    <property type="entry name" value="S-adenosyl-L-methionine-dependent methyltransferases"/>
    <property type="match status" value="1"/>
</dbReference>
<gene>
    <name evidence="15" type="ORF">SAMN05660462_01529</name>
</gene>
<keyword evidence="9 13" id="KW-0694">RNA-binding</keyword>
<dbReference type="EMBL" id="FNQE01000015">
    <property type="protein sequence ID" value="SDZ01649.1"/>
    <property type="molecule type" value="Genomic_DNA"/>
</dbReference>
<evidence type="ECO:0000256" key="5">
    <source>
        <dbReference type="ARBA" id="ARBA00022552"/>
    </source>
</evidence>
<evidence type="ECO:0000256" key="9">
    <source>
        <dbReference type="ARBA" id="ARBA00022884"/>
    </source>
</evidence>
<dbReference type="RefSeq" id="WP_091729420.1">
    <property type="nucleotide sequence ID" value="NZ_FNQE01000015.1"/>
</dbReference>
<dbReference type="STRING" id="415015.SAMN05660462_01529"/>
<dbReference type="Gene3D" id="3.30.70.1170">
    <property type="entry name" value="Sun protein, domain 3"/>
    <property type="match status" value="1"/>
</dbReference>
<dbReference type="PANTHER" id="PTHR22807:SF53">
    <property type="entry name" value="RIBOSOMAL RNA SMALL SUBUNIT METHYLTRANSFERASE B-RELATED"/>
    <property type="match status" value="1"/>
</dbReference>
<comment type="similarity">
    <text evidence="13">Belongs to the class I-like SAM-binding methyltransferase superfamily. RsmB/NOP family.</text>
</comment>
<dbReference type="PANTHER" id="PTHR22807">
    <property type="entry name" value="NOP2 YEAST -RELATED NOL1/NOP2/FMU SUN DOMAIN-CONTAINING"/>
    <property type="match status" value="1"/>
</dbReference>
<keyword evidence="8 13" id="KW-0949">S-adenosyl-L-methionine</keyword>
<evidence type="ECO:0000313" key="16">
    <source>
        <dbReference type="Proteomes" id="UP000198625"/>
    </source>
</evidence>
<proteinExistence type="inferred from homology"/>
<keyword evidence="16" id="KW-1185">Reference proteome</keyword>
<organism evidence="15 16">
    <name type="scientific">Proteiniborus ethanoligenes</name>
    <dbReference type="NCBI Taxonomy" id="415015"/>
    <lineage>
        <taxon>Bacteria</taxon>
        <taxon>Bacillati</taxon>
        <taxon>Bacillota</taxon>
        <taxon>Clostridia</taxon>
        <taxon>Eubacteriales</taxon>
        <taxon>Proteiniborus</taxon>
    </lineage>
</organism>
<dbReference type="Proteomes" id="UP000198625">
    <property type="component" value="Unassembled WGS sequence"/>
</dbReference>
<dbReference type="InterPro" id="IPR023267">
    <property type="entry name" value="RCMT"/>
</dbReference>
<dbReference type="Pfam" id="PF01189">
    <property type="entry name" value="Methyltr_RsmB-F"/>
    <property type="match status" value="1"/>
</dbReference>
<keyword evidence="6 13" id="KW-0489">Methyltransferase</keyword>
<evidence type="ECO:0000256" key="13">
    <source>
        <dbReference type="PROSITE-ProRule" id="PRU01023"/>
    </source>
</evidence>
<evidence type="ECO:0000256" key="8">
    <source>
        <dbReference type="ARBA" id="ARBA00022691"/>
    </source>
</evidence>
<keyword evidence="7 13" id="KW-0808">Transferase</keyword>
<feature type="binding site" evidence="13">
    <location>
        <position position="330"/>
    </location>
    <ligand>
        <name>S-adenosyl-L-methionine</name>
        <dbReference type="ChEBI" id="CHEBI:59789"/>
    </ligand>
</feature>
<keyword evidence="4" id="KW-0963">Cytoplasm</keyword>
<evidence type="ECO:0000259" key="14">
    <source>
        <dbReference type="PROSITE" id="PS51686"/>
    </source>
</evidence>
<dbReference type="NCBIfam" id="TIGR00446">
    <property type="entry name" value="nop2p"/>
    <property type="match status" value="1"/>
</dbReference>
<evidence type="ECO:0000256" key="3">
    <source>
        <dbReference type="ARBA" id="ARBA00012140"/>
    </source>
</evidence>